<dbReference type="Proteomes" id="UP001174909">
    <property type="component" value="Unassembled WGS sequence"/>
</dbReference>
<reference evidence="1" key="1">
    <citation type="submission" date="2023-03" db="EMBL/GenBank/DDBJ databases">
        <authorList>
            <person name="Steffen K."/>
            <person name="Cardenas P."/>
        </authorList>
    </citation>
    <scope>NUCLEOTIDE SEQUENCE</scope>
</reference>
<organism evidence="1 2">
    <name type="scientific">Geodia barretti</name>
    <name type="common">Barrett's horny sponge</name>
    <dbReference type="NCBI Taxonomy" id="519541"/>
    <lineage>
        <taxon>Eukaryota</taxon>
        <taxon>Metazoa</taxon>
        <taxon>Porifera</taxon>
        <taxon>Demospongiae</taxon>
        <taxon>Heteroscleromorpha</taxon>
        <taxon>Tetractinellida</taxon>
        <taxon>Astrophorina</taxon>
        <taxon>Geodiidae</taxon>
        <taxon>Geodia</taxon>
    </lineage>
</organism>
<comment type="caution">
    <text evidence="1">The sequence shown here is derived from an EMBL/GenBank/DDBJ whole genome shotgun (WGS) entry which is preliminary data.</text>
</comment>
<accession>A0AA35SD14</accession>
<protein>
    <submittedName>
        <fullName evidence="1">Uncharacterized protein</fullName>
    </submittedName>
</protein>
<gene>
    <name evidence="1" type="ORF">GBAR_LOCUS15835</name>
</gene>
<proteinExistence type="predicted"/>
<dbReference type="EMBL" id="CASHTH010002300">
    <property type="protein sequence ID" value="CAI8027815.1"/>
    <property type="molecule type" value="Genomic_DNA"/>
</dbReference>
<evidence type="ECO:0000313" key="1">
    <source>
        <dbReference type="EMBL" id="CAI8027815.1"/>
    </source>
</evidence>
<dbReference type="AlphaFoldDB" id="A0AA35SD14"/>
<sequence>MTFSLAKSTKWEVLSIASSEDRYCGDPLIWYRQDMLREKGVRSIFVDWSQSSAIGDLFKVHRPGHVVIVPPSVGGRGSGYSLNAARWASALHDFVALLETVKTVSPCTRMTLVSVSKSVRNELEVVAPSDKNISLLETLVGAFELTLSTYHTLYQIPFSVLRLKGLYGPWTHNGLSANPVGCFIDDVVGSLHLALSLNSKCVVLDFGACDGESSQHALGMLGQTPTHLTSPAKAREITETWKREYESRKRSRIVLTSYFTGHGLRAATNRFQRLQSWLKGITKHGGVEAVVLHDGLGEEFMERCRERYPGLRFELVSLPFDFGRNSGCRQSVLALAKYLEGRADIGSVVVMDVDRSMKTNLFPTMEFLGDWLYSDIDMIEFRDLLAEATSGEHEDSVVLANSLVLGGSRHMVLVALNKMADCLQSSQGAAALKCLMDENFVQRAVMGWPLSITV</sequence>
<evidence type="ECO:0000313" key="2">
    <source>
        <dbReference type="Proteomes" id="UP001174909"/>
    </source>
</evidence>
<keyword evidence="2" id="KW-1185">Reference proteome</keyword>
<name>A0AA35SD14_GEOBA</name>